<reference evidence="2" key="1">
    <citation type="journal article" date="2023" name="Nat. Plants">
        <title>Single-cell RNA sequencing provides a high-resolution roadmap for understanding the multicellular compartmentation of specialized metabolism.</title>
        <authorList>
            <person name="Sun S."/>
            <person name="Shen X."/>
            <person name="Li Y."/>
            <person name="Li Y."/>
            <person name="Wang S."/>
            <person name="Li R."/>
            <person name="Zhang H."/>
            <person name="Shen G."/>
            <person name="Guo B."/>
            <person name="Wei J."/>
            <person name="Xu J."/>
            <person name="St-Pierre B."/>
            <person name="Chen S."/>
            <person name="Sun C."/>
        </authorList>
    </citation>
    <scope>NUCLEOTIDE SEQUENCE [LARGE SCALE GENOMIC DNA]</scope>
</reference>
<dbReference type="EMBL" id="CM044705">
    <property type="protein sequence ID" value="KAI5663750.1"/>
    <property type="molecule type" value="Genomic_DNA"/>
</dbReference>
<sequence length="162" mass="18507">MNTNPKDWRYEGYDPFVLPYQAEQDLFLPYPESKRLRTDWASVMKSRTRLLDFPNQDDAFQENVDIHEDSAIDVMIEDVGPQVHYSRSLEELDIAIETYFEQVRWLENDLQTHTDQAISTKTQLAARSDAAASSSALTIQPSSSTAPPTDLATWKPPPSDTR</sequence>
<dbReference type="Proteomes" id="UP001060085">
    <property type="component" value="Linkage Group LG05"/>
</dbReference>
<organism evidence="1 2">
    <name type="scientific">Catharanthus roseus</name>
    <name type="common">Madagascar periwinkle</name>
    <name type="synonym">Vinca rosea</name>
    <dbReference type="NCBI Taxonomy" id="4058"/>
    <lineage>
        <taxon>Eukaryota</taxon>
        <taxon>Viridiplantae</taxon>
        <taxon>Streptophyta</taxon>
        <taxon>Embryophyta</taxon>
        <taxon>Tracheophyta</taxon>
        <taxon>Spermatophyta</taxon>
        <taxon>Magnoliopsida</taxon>
        <taxon>eudicotyledons</taxon>
        <taxon>Gunneridae</taxon>
        <taxon>Pentapetalae</taxon>
        <taxon>asterids</taxon>
        <taxon>lamiids</taxon>
        <taxon>Gentianales</taxon>
        <taxon>Apocynaceae</taxon>
        <taxon>Rauvolfioideae</taxon>
        <taxon>Vinceae</taxon>
        <taxon>Catharanthinae</taxon>
        <taxon>Catharanthus</taxon>
    </lineage>
</organism>
<name>A0ACC0ATS6_CATRO</name>
<evidence type="ECO:0000313" key="1">
    <source>
        <dbReference type="EMBL" id="KAI5663750.1"/>
    </source>
</evidence>
<keyword evidence="2" id="KW-1185">Reference proteome</keyword>
<evidence type="ECO:0000313" key="2">
    <source>
        <dbReference type="Proteomes" id="UP001060085"/>
    </source>
</evidence>
<accession>A0ACC0ATS6</accession>
<gene>
    <name evidence="1" type="ORF">M9H77_23073</name>
</gene>
<proteinExistence type="predicted"/>
<protein>
    <submittedName>
        <fullName evidence="1">Uncharacterized protein</fullName>
    </submittedName>
</protein>
<comment type="caution">
    <text evidence="1">The sequence shown here is derived from an EMBL/GenBank/DDBJ whole genome shotgun (WGS) entry which is preliminary data.</text>
</comment>